<keyword evidence="8" id="KW-0443">Lipid metabolism</keyword>
<dbReference type="STRING" id="305900.GV64_09110"/>
<evidence type="ECO:0000313" key="16">
    <source>
        <dbReference type="Proteomes" id="UP000027997"/>
    </source>
</evidence>
<dbReference type="InterPro" id="IPR025202">
    <property type="entry name" value="PLD-like_dom"/>
</dbReference>
<evidence type="ECO:0000256" key="10">
    <source>
        <dbReference type="ARBA" id="ARBA00023209"/>
    </source>
</evidence>
<feature type="domain" description="PLD phosphodiesterase" evidence="14">
    <location>
        <begin position="219"/>
        <end position="246"/>
    </location>
</feature>
<evidence type="ECO:0000256" key="2">
    <source>
        <dbReference type="ARBA" id="ARBA00022475"/>
    </source>
</evidence>
<dbReference type="RefSeq" id="WP_020580487.1">
    <property type="nucleotide sequence ID" value="NZ_JOJP01000001.1"/>
</dbReference>
<name>A0A081K9Q4_9GAMM</name>
<dbReference type="AlphaFoldDB" id="A0A081K9Q4"/>
<keyword evidence="16" id="KW-1185">Reference proteome</keyword>
<dbReference type="Pfam" id="PF13396">
    <property type="entry name" value="PLDc_N"/>
    <property type="match status" value="1"/>
</dbReference>
<dbReference type="PANTHER" id="PTHR21248:SF22">
    <property type="entry name" value="PHOSPHOLIPASE D"/>
    <property type="match status" value="1"/>
</dbReference>
<dbReference type="InterPro" id="IPR027379">
    <property type="entry name" value="CLS_N"/>
</dbReference>
<keyword evidence="6" id="KW-0677">Repeat</keyword>
<evidence type="ECO:0000313" key="15">
    <source>
        <dbReference type="EMBL" id="KEI70880.1"/>
    </source>
</evidence>
<keyword evidence="7 13" id="KW-1133">Transmembrane helix</keyword>
<accession>A0A081K9Q4</accession>
<evidence type="ECO:0000256" key="11">
    <source>
        <dbReference type="ARBA" id="ARBA00023264"/>
    </source>
</evidence>
<gene>
    <name evidence="15" type="ORF">GV64_09110</name>
</gene>
<feature type="transmembrane region" description="Helical" evidence="13">
    <location>
        <begin position="6"/>
        <end position="27"/>
    </location>
</feature>
<keyword evidence="4" id="KW-0808">Transferase</keyword>
<dbReference type="PANTHER" id="PTHR21248">
    <property type="entry name" value="CARDIOLIPIN SYNTHASE"/>
    <property type="match status" value="1"/>
</dbReference>
<dbReference type="EC" id="2.7.8.-" evidence="12"/>
<proteinExistence type="predicted"/>
<evidence type="ECO:0000256" key="5">
    <source>
        <dbReference type="ARBA" id="ARBA00022692"/>
    </source>
</evidence>
<keyword evidence="5 13" id="KW-0812">Transmembrane</keyword>
<dbReference type="GO" id="GO:0008808">
    <property type="term" value="F:cardiolipin synthase activity"/>
    <property type="evidence" value="ECO:0007669"/>
    <property type="project" value="UniProtKB-UniRule"/>
</dbReference>
<dbReference type="GO" id="GO:0005886">
    <property type="term" value="C:plasma membrane"/>
    <property type="evidence" value="ECO:0007669"/>
    <property type="project" value="UniProtKB-SubCell"/>
</dbReference>
<comment type="caution">
    <text evidence="15">The sequence shown here is derived from an EMBL/GenBank/DDBJ whole genome shotgun (WGS) entry which is preliminary data.</text>
</comment>
<protein>
    <recommendedName>
        <fullName evidence="12">Cardiolipin synthase</fullName>
        <ecNumber evidence="12">2.7.8.-</ecNumber>
    </recommendedName>
</protein>
<feature type="transmembrane region" description="Helical" evidence="13">
    <location>
        <begin position="34"/>
        <end position="56"/>
    </location>
</feature>
<dbReference type="Proteomes" id="UP000027997">
    <property type="component" value="Unassembled WGS sequence"/>
</dbReference>
<evidence type="ECO:0000256" key="3">
    <source>
        <dbReference type="ARBA" id="ARBA00022516"/>
    </source>
</evidence>
<dbReference type="Pfam" id="PF13091">
    <property type="entry name" value="PLDc_2"/>
    <property type="match status" value="2"/>
</dbReference>
<dbReference type="InterPro" id="IPR001736">
    <property type="entry name" value="PLipase_D/transphosphatidylase"/>
</dbReference>
<dbReference type="CDD" id="cd09158">
    <property type="entry name" value="PLDc_EcCLS_like_2"/>
    <property type="match status" value="1"/>
</dbReference>
<dbReference type="NCBIfam" id="TIGR04265">
    <property type="entry name" value="bac_cardiolipin"/>
    <property type="match status" value="1"/>
</dbReference>
<evidence type="ECO:0000256" key="12">
    <source>
        <dbReference type="NCBIfam" id="TIGR04265"/>
    </source>
</evidence>
<reference evidence="15 16" key="1">
    <citation type="submission" date="2014-06" db="EMBL/GenBank/DDBJ databases">
        <title>Whole Genome Sequences of Three Symbiotic Endozoicomonas Bacteria.</title>
        <authorList>
            <person name="Neave M.J."/>
            <person name="Apprill A."/>
            <person name="Voolstra C.R."/>
        </authorList>
    </citation>
    <scope>NUCLEOTIDE SEQUENCE [LARGE SCALE GENOMIC DNA]</scope>
    <source>
        <strain evidence="15 16">DSM 22380</strain>
    </source>
</reference>
<evidence type="ECO:0000259" key="14">
    <source>
        <dbReference type="PROSITE" id="PS50035"/>
    </source>
</evidence>
<evidence type="ECO:0000256" key="1">
    <source>
        <dbReference type="ARBA" id="ARBA00004651"/>
    </source>
</evidence>
<evidence type="ECO:0000256" key="7">
    <source>
        <dbReference type="ARBA" id="ARBA00022989"/>
    </source>
</evidence>
<keyword evidence="10" id="KW-0594">Phospholipid biosynthesis</keyword>
<keyword evidence="3" id="KW-0444">Lipid biosynthesis</keyword>
<evidence type="ECO:0000256" key="6">
    <source>
        <dbReference type="ARBA" id="ARBA00022737"/>
    </source>
</evidence>
<keyword evidence="2" id="KW-1003">Cell membrane</keyword>
<dbReference type="EMBL" id="JOJP01000001">
    <property type="protein sequence ID" value="KEI70880.1"/>
    <property type="molecule type" value="Genomic_DNA"/>
</dbReference>
<evidence type="ECO:0000256" key="9">
    <source>
        <dbReference type="ARBA" id="ARBA00023136"/>
    </source>
</evidence>
<dbReference type="SMART" id="SM00155">
    <property type="entry name" value="PLDc"/>
    <property type="match status" value="2"/>
</dbReference>
<dbReference type="InterPro" id="IPR022924">
    <property type="entry name" value="Cardiolipin_synthase"/>
</dbReference>
<sequence length="488" mass="55095">METTWYSWLFGAAYLGAIVAFAIVVIMTRRPVGVSLAWLVLLFALPVAGFVLYLLFGSPRLGTRRLKRMRALYPDYAQWYQHLSRIISDSEPSRCPVTSHNGIFSLAEKSMSVPLLPGNHLQLFSGFENIIDHLLRDIESARHSVIIEFYIWEPVGRAKEVADAVIRAARRGVDCLVVLDNVGSRGFLSGIWARRFRLEGISVTASMSGGPFRMLVERIDIRNHRKILVVDDQVAWTGSFNLVDPSLFKQDAKVGQWVDAMVRIDGVAAHVLGAIVQWDKALETGQGHPSFNRQYEYPSAKHRGREGACVHVLPSGPDVDREMLQQVLLAAIYESREELLISTPYFVPDESLLTALKSAAMRGVDVQLLVPAKNDSRMVHHASRSYYLELLQAGVNIQQFNGGLLHTKCVLVDRETALFGTVNLDMRSVWLNYEVTLIVYDDGFGQQIFHVLQSYMKQAEAVDINRWTQRPFRRKLLENTMQLLSPLL</sequence>
<evidence type="ECO:0000256" key="13">
    <source>
        <dbReference type="SAM" id="Phobius"/>
    </source>
</evidence>
<dbReference type="Gene3D" id="3.30.870.10">
    <property type="entry name" value="Endonuclease Chain A"/>
    <property type="match status" value="2"/>
</dbReference>
<dbReference type="eggNOG" id="COG1502">
    <property type="taxonomic scope" value="Bacteria"/>
</dbReference>
<dbReference type="SUPFAM" id="SSF56024">
    <property type="entry name" value="Phospholipase D/nuclease"/>
    <property type="match status" value="2"/>
</dbReference>
<evidence type="ECO:0000256" key="8">
    <source>
        <dbReference type="ARBA" id="ARBA00023098"/>
    </source>
</evidence>
<organism evidence="15 16">
    <name type="scientific">Endozoicomonas elysicola</name>
    <dbReference type="NCBI Taxonomy" id="305900"/>
    <lineage>
        <taxon>Bacteria</taxon>
        <taxon>Pseudomonadati</taxon>
        <taxon>Pseudomonadota</taxon>
        <taxon>Gammaproteobacteria</taxon>
        <taxon>Oceanospirillales</taxon>
        <taxon>Endozoicomonadaceae</taxon>
        <taxon>Endozoicomonas</taxon>
    </lineage>
</organism>
<comment type="subcellular location">
    <subcellularLocation>
        <location evidence="1">Cell membrane</location>
        <topology evidence="1">Multi-pass membrane protein</topology>
    </subcellularLocation>
</comment>
<evidence type="ECO:0000256" key="4">
    <source>
        <dbReference type="ARBA" id="ARBA00022679"/>
    </source>
</evidence>
<keyword evidence="9 13" id="KW-0472">Membrane</keyword>
<dbReference type="GO" id="GO:0032049">
    <property type="term" value="P:cardiolipin biosynthetic process"/>
    <property type="evidence" value="ECO:0007669"/>
    <property type="project" value="UniProtKB-UniRule"/>
</dbReference>
<feature type="domain" description="PLD phosphodiesterase" evidence="14">
    <location>
        <begin position="401"/>
        <end position="428"/>
    </location>
</feature>
<dbReference type="PROSITE" id="PS50035">
    <property type="entry name" value="PLD"/>
    <property type="match status" value="2"/>
</dbReference>
<keyword evidence="11" id="KW-1208">Phospholipid metabolism</keyword>